<accession>A0A916XQE6</accession>
<evidence type="ECO:0000313" key="2">
    <source>
        <dbReference type="Proteomes" id="UP000637002"/>
    </source>
</evidence>
<name>A0A916XQE6_9HYPH</name>
<dbReference type="Pfam" id="PF07505">
    <property type="entry name" value="DUF5131"/>
    <property type="match status" value="1"/>
</dbReference>
<organism evidence="1 2">
    <name type="scientific">Chelatococcus reniformis</name>
    <dbReference type="NCBI Taxonomy" id="1494448"/>
    <lineage>
        <taxon>Bacteria</taxon>
        <taxon>Pseudomonadati</taxon>
        <taxon>Pseudomonadota</taxon>
        <taxon>Alphaproteobacteria</taxon>
        <taxon>Hyphomicrobiales</taxon>
        <taxon>Chelatococcaceae</taxon>
        <taxon>Chelatococcus</taxon>
    </lineage>
</organism>
<reference evidence="1" key="1">
    <citation type="journal article" date="2014" name="Int. J. Syst. Evol. Microbiol.">
        <title>Complete genome sequence of Corynebacterium casei LMG S-19264T (=DSM 44701T), isolated from a smear-ripened cheese.</title>
        <authorList>
            <consortium name="US DOE Joint Genome Institute (JGI-PGF)"/>
            <person name="Walter F."/>
            <person name="Albersmeier A."/>
            <person name="Kalinowski J."/>
            <person name="Ruckert C."/>
        </authorList>
    </citation>
    <scope>NUCLEOTIDE SEQUENCE</scope>
    <source>
        <strain evidence="1">CGMCC 1.12919</strain>
    </source>
</reference>
<dbReference type="AlphaFoldDB" id="A0A916XQE6"/>
<dbReference type="RefSeq" id="WP_188612432.1">
    <property type="nucleotide sequence ID" value="NZ_BMGG01000011.1"/>
</dbReference>
<comment type="caution">
    <text evidence="1">The sequence shown here is derived from an EMBL/GenBank/DDBJ whole genome shotgun (WGS) entry which is preliminary data.</text>
</comment>
<proteinExistence type="predicted"/>
<dbReference type="InterPro" id="IPR011101">
    <property type="entry name" value="DUF5131"/>
</dbReference>
<dbReference type="EMBL" id="BMGG01000011">
    <property type="protein sequence ID" value="GGC90750.1"/>
    <property type="molecule type" value="Genomic_DNA"/>
</dbReference>
<sequence length="303" mass="33225">MAETTGISWCDHTHSPWVGCSKVSPACDGCYAEHLMDTRMGRVEWGRPGSGAGTRSRTSAGYWRQLLRWSDDAKRVGRRATVFPSLCDPFDNQVDPAWRREWFDLIRQADGIVMLMLTKRPQNILPLVEVAGGLPRNVALGTTVEDQKRADINVPALVLCGLDPLFFFVSCEPLLGPINLTNIRPPGPGIAGANLLWKTTLRPRIGWVIAGGETDQGTHKARPTHPAWARGLRDQCAAAGVPFHWKQHGEWIGAPDAWNLAEGSSAYDDCAYDLEADAVRVGKKRAGRLLDGVEHNGMPEDAA</sequence>
<protein>
    <recommendedName>
        <fullName evidence="3">DUF5131 family protein</fullName>
    </recommendedName>
</protein>
<gene>
    <name evidence="1" type="ORF">GCM10010994_55690</name>
</gene>
<keyword evidence="2" id="KW-1185">Reference proteome</keyword>
<evidence type="ECO:0000313" key="1">
    <source>
        <dbReference type="EMBL" id="GGC90750.1"/>
    </source>
</evidence>
<evidence type="ECO:0008006" key="3">
    <source>
        <dbReference type="Google" id="ProtNLM"/>
    </source>
</evidence>
<reference evidence="1" key="2">
    <citation type="submission" date="2020-09" db="EMBL/GenBank/DDBJ databases">
        <authorList>
            <person name="Sun Q."/>
            <person name="Zhou Y."/>
        </authorList>
    </citation>
    <scope>NUCLEOTIDE SEQUENCE</scope>
    <source>
        <strain evidence="1">CGMCC 1.12919</strain>
    </source>
</reference>
<dbReference type="Proteomes" id="UP000637002">
    <property type="component" value="Unassembled WGS sequence"/>
</dbReference>